<proteinExistence type="predicted"/>
<dbReference type="EMBL" id="CAJVPV010050567">
    <property type="protein sequence ID" value="CAG8777993.1"/>
    <property type="molecule type" value="Genomic_DNA"/>
</dbReference>
<evidence type="ECO:0000256" key="1">
    <source>
        <dbReference type="SAM" id="MobiDB-lite"/>
    </source>
</evidence>
<gene>
    <name evidence="2" type="ORF">AMORRO_LOCUS17077</name>
</gene>
<feature type="region of interest" description="Disordered" evidence="1">
    <location>
        <begin position="47"/>
        <end position="101"/>
    </location>
</feature>
<feature type="non-terminal residue" evidence="2">
    <location>
        <position position="1"/>
    </location>
</feature>
<evidence type="ECO:0000313" key="3">
    <source>
        <dbReference type="Proteomes" id="UP000789342"/>
    </source>
</evidence>
<feature type="compositionally biased region" description="Low complexity" evidence="1">
    <location>
        <begin position="59"/>
        <end position="101"/>
    </location>
</feature>
<evidence type="ECO:0000313" key="2">
    <source>
        <dbReference type="EMBL" id="CAG8777993.1"/>
    </source>
</evidence>
<sequence>GLVSMGGHYQAHISSASASFNHTAFGATNGLVRPPSSSSNNVAVVETENNGGKSNILGSSSTNSAEVSNSSSNTNGTSSSVTVPSSGLWDSSANSSSNGTSSVMSIGMTTSLTGMNGLDGGGVSMVPTMMKNAYWNIMEIGWFMDD</sequence>
<feature type="non-terminal residue" evidence="2">
    <location>
        <position position="146"/>
    </location>
</feature>
<comment type="caution">
    <text evidence="2">The sequence shown here is derived from an EMBL/GenBank/DDBJ whole genome shotgun (WGS) entry which is preliminary data.</text>
</comment>
<protein>
    <submittedName>
        <fullName evidence="2">16786_t:CDS:1</fullName>
    </submittedName>
</protein>
<dbReference type="Proteomes" id="UP000789342">
    <property type="component" value="Unassembled WGS sequence"/>
</dbReference>
<name>A0A9N9JFJ0_9GLOM</name>
<reference evidence="2" key="1">
    <citation type="submission" date="2021-06" db="EMBL/GenBank/DDBJ databases">
        <authorList>
            <person name="Kallberg Y."/>
            <person name="Tangrot J."/>
            <person name="Rosling A."/>
        </authorList>
    </citation>
    <scope>NUCLEOTIDE SEQUENCE</scope>
    <source>
        <strain evidence="2">CL551</strain>
    </source>
</reference>
<organism evidence="2 3">
    <name type="scientific">Acaulospora morrowiae</name>
    <dbReference type="NCBI Taxonomy" id="94023"/>
    <lineage>
        <taxon>Eukaryota</taxon>
        <taxon>Fungi</taxon>
        <taxon>Fungi incertae sedis</taxon>
        <taxon>Mucoromycota</taxon>
        <taxon>Glomeromycotina</taxon>
        <taxon>Glomeromycetes</taxon>
        <taxon>Diversisporales</taxon>
        <taxon>Acaulosporaceae</taxon>
        <taxon>Acaulospora</taxon>
    </lineage>
</organism>
<keyword evidence="3" id="KW-1185">Reference proteome</keyword>
<accession>A0A9N9JFJ0</accession>
<dbReference type="AlphaFoldDB" id="A0A9N9JFJ0"/>